<dbReference type="InterPro" id="IPR001119">
    <property type="entry name" value="SLH_dom"/>
</dbReference>
<keyword evidence="4" id="KW-1185">Reference proteome</keyword>
<dbReference type="RefSeq" id="WP_177718918.1">
    <property type="nucleotide sequence ID" value="NZ_JACRSQ010000021.1"/>
</dbReference>
<evidence type="ECO:0000313" key="3">
    <source>
        <dbReference type="EMBL" id="MBC8544428.1"/>
    </source>
</evidence>
<dbReference type="Proteomes" id="UP000657006">
    <property type="component" value="Unassembled WGS sequence"/>
</dbReference>
<dbReference type="AlphaFoldDB" id="A0A926I2F0"/>
<keyword evidence="1" id="KW-0677">Repeat</keyword>
<accession>A0A926I2F0</accession>
<name>A0A926I2F0_9FIRM</name>
<evidence type="ECO:0000259" key="2">
    <source>
        <dbReference type="PROSITE" id="PS51272"/>
    </source>
</evidence>
<dbReference type="SUPFAM" id="SSF55797">
    <property type="entry name" value="PR-1-like"/>
    <property type="match status" value="1"/>
</dbReference>
<dbReference type="CDD" id="cd05379">
    <property type="entry name" value="CAP_bacterial"/>
    <property type="match status" value="1"/>
</dbReference>
<dbReference type="InterPro" id="IPR035940">
    <property type="entry name" value="CAP_sf"/>
</dbReference>
<dbReference type="EMBL" id="JACRSQ010000021">
    <property type="protein sequence ID" value="MBC8544428.1"/>
    <property type="molecule type" value="Genomic_DNA"/>
</dbReference>
<gene>
    <name evidence="3" type="ORF">H8730_12850</name>
</gene>
<comment type="caution">
    <text evidence="3">The sequence shown here is derived from an EMBL/GenBank/DDBJ whole genome shotgun (WGS) entry which is preliminary data.</text>
</comment>
<sequence length="510" mass="57335">MRSGRQTTSTGKTMMGRFLQSVGILLCLLVFISPTAILGSSIPANKAEQGDLEEGGNQDITDIELKYNALDQINAIRSHMGLPGFSIASALNNMAKNHSRYMSSGNITSWEENPDDAGFTGVYPLNRAQYCGYDKGYVVEFNGYRKKDYQDFLESCLQDPILRISLLNPSYTDIGFGKEGEYYCIVVGGSSDQTDGQAQLVIYPYAGQQDVKNVMATSLTKRPEDMSVLAGQVGLPITLSYYSAGKRELRFENVEVSVTGSKEGQDWDVQIRYMLPQSERDLWYSMIMYPDENFRTNTKYTVKVRFEVWHQEEFQEIVQEEWSFTSAGSAYIGEVTKMAALEYLAQAVELPVQEDILDTVSEPYQDLLPSQLSEEDVALAQIVYTLKEAGVLGDSALLDRFGYTTREQAVIWLMRILEIYGAPIYNSVVLNYRNTFEDINQCSEEGKPYVQRAYQLGLIRDQGGGVFAPQSYITKAEMEELVALVKERVTIPWPQGEEEPEESGREDEGL</sequence>
<proteinExistence type="predicted"/>
<reference evidence="3" key="1">
    <citation type="submission" date="2020-08" db="EMBL/GenBank/DDBJ databases">
        <title>Genome public.</title>
        <authorList>
            <person name="Liu C."/>
            <person name="Sun Q."/>
        </authorList>
    </citation>
    <scope>NUCLEOTIDE SEQUENCE</scope>
    <source>
        <strain evidence="3">NSJ-32</strain>
    </source>
</reference>
<dbReference type="Pfam" id="PF00188">
    <property type="entry name" value="CAP"/>
    <property type="match status" value="1"/>
</dbReference>
<organism evidence="3 4">
    <name type="scientific">Bianquea renquensis</name>
    <dbReference type="NCBI Taxonomy" id="2763661"/>
    <lineage>
        <taxon>Bacteria</taxon>
        <taxon>Bacillati</taxon>
        <taxon>Bacillota</taxon>
        <taxon>Clostridia</taxon>
        <taxon>Eubacteriales</taxon>
        <taxon>Bianqueaceae</taxon>
        <taxon>Bianquea</taxon>
    </lineage>
</organism>
<feature type="domain" description="SLH" evidence="2">
    <location>
        <begin position="433"/>
        <end position="496"/>
    </location>
</feature>
<dbReference type="Pfam" id="PF00395">
    <property type="entry name" value="SLH"/>
    <property type="match status" value="1"/>
</dbReference>
<dbReference type="Gene3D" id="3.40.33.10">
    <property type="entry name" value="CAP"/>
    <property type="match status" value="1"/>
</dbReference>
<evidence type="ECO:0000256" key="1">
    <source>
        <dbReference type="ARBA" id="ARBA00022737"/>
    </source>
</evidence>
<evidence type="ECO:0000313" key="4">
    <source>
        <dbReference type="Proteomes" id="UP000657006"/>
    </source>
</evidence>
<protein>
    <submittedName>
        <fullName evidence="3">S-layer homology domain-containing protein</fullName>
    </submittedName>
</protein>
<dbReference type="InterPro" id="IPR014044">
    <property type="entry name" value="CAP_dom"/>
</dbReference>
<dbReference type="PROSITE" id="PS51272">
    <property type="entry name" value="SLH"/>
    <property type="match status" value="1"/>
</dbReference>